<keyword evidence="5 7" id="KW-0472">Membrane</keyword>
<feature type="transmembrane region" description="Helical" evidence="7">
    <location>
        <begin position="300"/>
        <end position="318"/>
    </location>
</feature>
<dbReference type="PANTHER" id="PTHR30485">
    <property type="entry name" value="NI/FE-HYDROGENASE 1 B-TYPE CYTOCHROME SUBUNIT"/>
    <property type="match status" value="1"/>
</dbReference>
<dbReference type="OrthoDB" id="9795587at2"/>
<dbReference type="GO" id="GO:0005886">
    <property type="term" value="C:plasma membrane"/>
    <property type="evidence" value="ECO:0007669"/>
    <property type="project" value="UniProtKB-SubCell"/>
</dbReference>
<feature type="transmembrane region" description="Helical" evidence="7">
    <location>
        <begin position="386"/>
        <end position="406"/>
    </location>
</feature>
<keyword evidence="4 7" id="KW-1133">Transmembrane helix</keyword>
<feature type="region of interest" description="Disordered" evidence="6">
    <location>
        <begin position="88"/>
        <end position="128"/>
    </location>
</feature>
<evidence type="ECO:0000256" key="3">
    <source>
        <dbReference type="ARBA" id="ARBA00022692"/>
    </source>
</evidence>
<evidence type="ECO:0000256" key="2">
    <source>
        <dbReference type="ARBA" id="ARBA00022475"/>
    </source>
</evidence>
<feature type="compositionally biased region" description="Pro residues" evidence="6">
    <location>
        <begin position="32"/>
        <end position="48"/>
    </location>
</feature>
<organism evidence="9 10">
    <name type="scientific">Corynebacterium lipophiloflavum (strain ATCC 700352 / DSM 44291 / CCUG 37336 / JCM 10383 / DMMZ 1944)</name>
    <dbReference type="NCBI Taxonomy" id="525263"/>
    <lineage>
        <taxon>Bacteria</taxon>
        <taxon>Bacillati</taxon>
        <taxon>Actinomycetota</taxon>
        <taxon>Actinomycetes</taxon>
        <taxon>Mycobacteriales</taxon>
        <taxon>Corynebacteriaceae</taxon>
        <taxon>Corynebacterium</taxon>
    </lineage>
</organism>
<protein>
    <recommendedName>
        <fullName evidence="8">Cytochrome b561 bacterial/Ni-hydrogenase domain-containing protein</fullName>
    </recommendedName>
</protein>
<evidence type="ECO:0000256" key="7">
    <source>
        <dbReference type="SAM" id="Phobius"/>
    </source>
</evidence>
<dbReference type="InterPro" id="IPR051542">
    <property type="entry name" value="Hydrogenase_cytochrome"/>
</dbReference>
<sequence length="424" mass="45694">MQTPLRRGLPRVAGGEPWPPAGAVVDLDVPETPAPETPAPETPAPAQPEPADGLSAVAVRRGLPRTTGGEAYPPVSETYIALPAAALREPEPAPEPASEPAPAAEATQQPAPVKPVAPKPATASADTPSRNWARWLSPAIAFGFALALAVLLARYIAGTDAGGQFIQRFDGRQPLPAGTPVGIPAWLNWAHFFNMLLMVLIIKTGLSVRSERKPEAYWAPKNNPRAKISLTLWLHLALDIAWVALGAVFYVLLFSTGQWARIVPTSWDTFPNALSAGLQYLTLNWPEENGWVHYNALQELTYFAVVFIAAPLAIVSGARMSPWWPKSWSFVSMKAARSIHFPTMIFFVVFIITHVGLVLLTGMRRNLNAMFAARGDVDPATYATDWTGTLVFLGALAVIAAAWFAARPLVVAPVARLTGTVSQR</sequence>
<dbReference type="HOGENOM" id="CLU_025864_1_0_11"/>
<evidence type="ECO:0000256" key="5">
    <source>
        <dbReference type="ARBA" id="ARBA00023136"/>
    </source>
</evidence>
<comment type="subcellular location">
    <subcellularLocation>
        <location evidence="1">Cell membrane</location>
        <topology evidence="1">Multi-pass membrane protein</topology>
    </subcellularLocation>
</comment>
<dbReference type="GO" id="GO:0009055">
    <property type="term" value="F:electron transfer activity"/>
    <property type="evidence" value="ECO:0007669"/>
    <property type="project" value="InterPro"/>
</dbReference>
<evidence type="ECO:0000256" key="4">
    <source>
        <dbReference type="ARBA" id="ARBA00022989"/>
    </source>
</evidence>
<dbReference type="RefSeq" id="WP_006839746.1">
    <property type="nucleotide sequence ID" value="NZ_GG667192.1"/>
</dbReference>
<dbReference type="AlphaFoldDB" id="C0XRF2"/>
<dbReference type="PANTHER" id="PTHR30485:SF0">
    <property type="entry name" value="NI_FE-HYDROGENASE 1 B-TYPE CYTOCHROME SUBUNIT-RELATED"/>
    <property type="match status" value="1"/>
</dbReference>
<comment type="caution">
    <text evidence="9">The sequence shown here is derived from an EMBL/GenBank/DDBJ whole genome shotgun (WGS) entry which is preliminary data.</text>
</comment>
<feature type="region of interest" description="Disordered" evidence="6">
    <location>
        <begin position="1"/>
        <end position="53"/>
    </location>
</feature>
<feature type="domain" description="Cytochrome b561 bacterial/Ni-hydrogenase" evidence="8">
    <location>
        <begin position="184"/>
        <end position="371"/>
    </location>
</feature>
<name>C0XRF2_CORLD</name>
<accession>C0XRF2</accession>
<dbReference type="SUPFAM" id="SSF81342">
    <property type="entry name" value="Transmembrane di-heme cytochromes"/>
    <property type="match status" value="1"/>
</dbReference>
<dbReference type="GO" id="GO:0022904">
    <property type="term" value="P:respiratory electron transport chain"/>
    <property type="evidence" value="ECO:0007669"/>
    <property type="project" value="InterPro"/>
</dbReference>
<evidence type="ECO:0000313" key="9">
    <source>
        <dbReference type="EMBL" id="EEI17185.1"/>
    </source>
</evidence>
<dbReference type="STRING" id="525263.HMPREF0298_1022"/>
<gene>
    <name evidence="9" type="ORF">HMPREF0298_1022</name>
</gene>
<evidence type="ECO:0000313" key="10">
    <source>
        <dbReference type="Proteomes" id="UP000006196"/>
    </source>
</evidence>
<feature type="transmembrane region" description="Helical" evidence="7">
    <location>
        <begin position="230"/>
        <end position="253"/>
    </location>
</feature>
<keyword evidence="10" id="KW-1185">Reference proteome</keyword>
<dbReference type="EMBL" id="ACHJ01000100">
    <property type="protein sequence ID" value="EEI17185.1"/>
    <property type="molecule type" value="Genomic_DNA"/>
</dbReference>
<feature type="transmembrane region" description="Helical" evidence="7">
    <location>
        <begin position="135"/>
        <end position="157"/>
    </location>
</feature>
<feature type="compositionally biased region" description="Low complexity" evidence="6">
    <location>
        <begin position="100"/>
        <end position="111"/>
    </location>
</feature>
<keyword evidence="3 7" id="KW-0812">Transmembrane</keyword>
<feature type="transmembrane region" description="Helical" evidence="7">
    <location>
        <begin position="339"/>
        <end position="360"/>
    </location>
</feature>
<keyword evidence="2" id="KW-1003">Cell membrane</keyword>
<dbReference type="Pfam" id="PF01292">
    <property type="entry name" value="Ni_hydr_CYTB"/>
    <property type="match status" value="1"/>
</dbReference>
<dbReference type="InterPro" id="IPR016174">
    <property type="entry name" value="Di-haem_cyt_TM"/>
</dbReference>
<feature type="transmembrane region" description="Helical" evidence="7">
    <location>
        <begin position="189"/>
        <end position="209"/>
    </location>
</feature>
<dbReference type="InterPro" id="IPR011577">
    <property type="entry name" value="Cyt_b561_bac/Ni-Hgenase"/>
</dbReference>
<dbReference type="eggNOG" id="COG4117">
    <property type="taxonomic scope" value="Bacteria"/>
</dbReference>
<proteinExistence type="predicted"/>
<reference evidence="9" key="1">
    <citation type="submission" date="2009-01" db="EMBL/GenBank/DDBJ databases">
        <authorList>
            <person name="Qin X."/>
            <person name="Bachman B."/>
            <person name="Battles P."/>
            <person name="Bell A."/>
            <person name="Bess C."/>
            <person name="Bickham C."/>
            <person name="Chaboub L."/>
            <person name="Chen D."/>
            <person name="Coyle M."/>
            <person name="Deiros D.R."/>
            <person name="Dinh H."/>
            <person name="Forbes L."/>
            <person name="Fowler G."/>
            <person name="Francisco L."/>
            <person name="Fu Q."/>
            <person name="Gubbala S."/>
            <person name="Hale W."/>
            <person name="Han Y."/>
            <person name="Hemphill L."/>
            <person name="Highlander S.K."/>
            <person name="Hirani K."/>
            <person name="Hogues M."/>
            <person name="Jackson L."/>
            <person name="Jakkamsetti A."/>
            <person name="Javaid M."/>
            <person name="Jiang H."/>
            <person name="Korchina V."/>
            <person name="Kovar C."/>
            <person name="Lara F."/>
            <person name="Lee S."/>
            <person name="Mata R."/>
            <person name="Mathew T."/>
            <person name="Moen C."/>
            <person name="Morales K."/>
            <person name="Munidasa M."/>
            <person name="Nazareth L."/>
            <person name="Ngo R."/>
            <person name="Nguyen L."/>
            <person name="Okwuonu G."/>
            <person name="Ongeri F."/>
            <person name="Patil S."/>
            <person name="Petrosino J."/>
            <person name="Pham C."/>
            <person name="Pham P."/>
            <person name="Pu L.-L."/>
            <person name="Puazo M."/>
            <person name="Raj R."/>
            <person name="Reid J."/>
            <person name="Rouhana J."/>
            <person name="Saada N."/>
            <person name="Shang Y."/>
            <person name="Simmons D."/>
            <person name="Thornton R."/>
            <person name="Warren J."/>
            <person name="Weissenberger G."/>
            <person name="Zhang J."/>
            <person name="Zhang L."/>
            <person name="Zhou C."/>
            <person name="Zhu D."/>
            <person name="Muzny D."/>
            <person name="Worley K."/>
            <person name="Gibbs R."/>
        </authorList>
    </citation>
    <scope>NUCLEOTIDE SEQUENCE [LARGE SCALE GENOMIC DNA]</scope>
    <source>
        <strain evidence="9">DSM 44291</strain>
    </source>
</reference>
<dbReference type="Gene3D" id="1.20.950.20">
    <property type="entry name" value="Transmembrane di-heme cytochromes, Chain C"/>
    <property type="match status" value="1"/>
</dbReference>
<evidence type="ECO:0000256" key="1">
    <source>
        <dbReference type="ARBA" id="ARBA00004651"/>
    </source>
</evidence>
<evidence type="ECO:0000256" key="6">
    <source>
        <dbReference type="SAM" id="MobiDB-lite"/>
    </source>
</evidence>
<dbReference type="Proteomes" id="UP000006196">
    <property type="component" value="Unassembled WGS sequence"/>
</dbReference>
<evidence type="ECO:0000259" key="8">
    <source>
        <dbReference type="Pfam" id="PF01292"/>
    </source>
</evidence>
<dbReference type="GO" id="GO:0020037">
    <property type="term" value="F:heme binding"/>
    <property type="evidence" value="ECO:0007669"/>
    <property type="project" value="TreeGrafter"/>
</dbReference>